<proteinExistence type="predicted"/>
<dbReference type="AlphaFoldDB" id="A0A4P6FWX6"/>
<evidence type="ECO:0000313" key="1">
    <source>
        <dbReference type="EMBL" id="QAY83299.1"/>
    </source>
</evidence>
<sequence>MDGVTAKRRVAEDIRITIVVVKWTVRAIKHALWPTGLLPAVGAILIGEAFSQLSLTKALTGCATGRRTGLMSRNTGQEEKNG</sequence>
<reference evidence="1 2" key="1">
    <citation type="submission" date="2017-11" db="EMBL/GenBank/DDBJ databases">
        <title>Genome sequence of Pseudomonas arsenicoxydans ACM1.</title>
        <authorList>
            <person name="Nascimento F.X."/>
        </authorList>
    </citation>
    <scope>NUCLEOTIDE SEQUENCE [LARGE SCALE GENOMIC DNA]</scope>
    <source>
        <strain evidence="1 2">ACM1</strain>
    </source>
</reference>
<protein>
    <submittedName>
        <fullName evidence="1">Uncharacterized protein</fullName>
    </submittedName>
</protein>
<organism evidence="1 2">
    <name type="scientific">Pseudomonas arsenicoxydans</name>
    <dbReference type="NCBI Taxonomy" id="702115"/>
    <lineage>
        <taxon>Bacteria</taxon>
        <taxon>Pseudomonadati</taxon>
        <taxon>Pseudomonadota</taxon>
        <taxon>Gammaproteobacteria</taxon>
        <taxon>Pseudomonadales</taxon>
        <taxon>Pseudomonadaceae</taxon>
        <taxon>Pseudomonas</taxon>
    </lineage>
</organism>
<accession>A0A4P6FWX6</accession>
<dbReference type="Proteomes" id="UP000291121">
    <property type="component" value="Chromosome"/>
</dbReference>
<gene>
    <name evidence="1" type="ORF">CUN61_04640</name>
</gene>
<dbReference type="EMBL" id="CP024767">
    <property type="protein sequence ID" value="QAY83299.1"/>
    <property type="molecule type" value="Genomic_DNA"/>
</dbReference>
<evidence type="ECO:0000313" key="2">
    <source>
        <dbReference type="Proteomes" id="UP000291121"/>
    </source>
</evidence>
<name>A0A4P6FWX6_9PSED</name>
<keyword evidence="2" id="KW-1185">Reference proteome</keyword>